<dbReference type="InterPro" id="IPR036961">
    <property type="entry name" value="Kinesin_motor_dom_sf"/>
</dbReference>
<protein>
    <recommendedName>
        <fullName evidence="3">Kinesin motor domain-containing protein</fullName>
    </recommendedName>
</protein>
<dbReference type="Gene3D" id="3.40.850.10">
    <property type="entry name" value="Kinesin motor domain"/>
    <property type="match status" value="1"/>
</dbReference>
<dbReference type="GO" id="GO:0007018">
    <property type="term" value="P:microtubule-based movement"/>
    <property type="evidence" value="ECO:0007669"/>
    <property type="project" value="InterPro"/>
</dbReference>
<dbReference type="GO" id="GO:0005524">
    <property type="term" value="F:ATP binding"/>
    <property type="evidence" value="ECO:0007669"/>
    <property type="project" value="InterPro"/>
</dbReference>
<keyword evidence="1" id="KW-0505">Motor protein</keyword>
<sequence length="131" mass="14769">MGWPNLKFSGLMTIRMAYYSSTPENFKKKTSSKETNFLQGNKVLQKQNPGDSKLKMIEIYNEQVRDLLVADGFSKRLEIRNSSQTGLNVPDASLLHVTKPSDVIDLMNVGQRNRAVGAIALNDRSSRSHRK</sequence>
<comment type="caution">
    <text evidence="4">The sequence shown here is derived from an EMBL/GenBank/DDBJ whole genome shotgun (WGS) entry which is preliminary data.</text>
</comment>
<dbReference type="SUPFAM" id="SSF52540">
    <property type="entry name" value="P-loop containing nucleoside triphosphate hydrolases"/>
    <property type="match status" value="1"/>
</dbReference>
<dbReference type="Proteomes" id="UP001237642">
    <property type="component" value="Unassembled WGS sequence"/>
</dbReference>
<name>A0AAD8H0F2_9APIA</name>
<reference evidence="4" key="1">
    <citation type="submission" date="2023-02" db="EMBL/GenBank/DDBJ databases">
        <title>Genome of toxic invasive species Heracleum sosnowskyi carries increased number of genes despite the absence of recent whole-genome duplications.</title>
        <authorList>
            <person name="Schelkunov M."/>
            <person name="Shtratnikova V."/>
            <person name="Makarenko M."/>
            <person name="Klepikova A."/>
            <person name="Omelchenko D."/>
            <person name="Novikova G."/>
            <person name="Obukhova E."/>
            <person name="Bogdanov V."/>
            <person name="Penin A."/>
            <person name="Logacheva M."/>
        </authorList>
    </citation>
    <scope>NUCLEOTIDE SEQUENCE</scope>
    <source>
        <strain evidence="4">Hsosn_3</strain>
        <tissue evidence="4">Leaf</tissue>
    </source>
</reference>
<dbReference type="Pfam" id="PF00225">
    <property type="entry name" value="Kinesin"/>
    <property type="match status" value="1"/>
</dbReference>
<dbReference type="InterPro" id="IPR001752">
    <property type="entry name" value="Kinesin_motor_dom"/>
</dbReference>
<evidence type="ECO:0000259" key="3">
    <source>
        <dbReference type="PROSITE" id="PS50067"/>
    </source>
</evidence>
<keyword evidence="5" id="KW-1185">Reference proteome</keyword>
<dbReference type="PROSITE" id="PS50067">
    <property type="entry name" value="KINESIN_MOTOR_2"/>
    <property type="match status" value="1"/>
</dbReference>
<accession>A0AAD8H0F2</accession>
<evidence type="ECO:0000313" key="4">
    <source>
        <dbReference type="EMBL" id="KAK1357464.1"/>
    </source>
</evidence>
<proteinExistence type="inferred from homology"/>
<organism evidence="4 5">
    <name type="scientific">Heracleum sosnowskyi</name>
    <dbReference type="NCBI Taxonomy" id="360622"/>
    <lineage>
        <taxon>Eukaryota</taxon>
        <taxon>Viridiplantae</taxon>
        <taxon>Streptophyta</taxon>
        <taxon>Embryophyta</taxon>
        <taxon>Tracheophyta</taxon>
        <taxon>Spermatophyta</taxon>
        <taxon>Magnoliopsida</taxon>
        <taxon>eudicotyledons</taxon>
        <taxon>Gunneridae</taxon>
        <taxon>Pentapetalae</taxon>
        <taxon>asterids</taxon>
        <taxon>campanulids</taxon>
        <taxon>Apiales</taxon>
        <taxon>Apiaceae</taxon>
        <taxon>Apioideae</taxon>
        <taxon>apioid superclade</taxon>
        <taxon>Tordylieae</taxon>
        <taxon>Tordyliinae</taxon>
        <taxon>Heracleum</taxon>
    </lineage>
</organism>
<feature type="domain" description="Kinesin motor" evidence="3">
    <location>
        <begin position="1"/>
        <end position="131"/>
    </location>
</feature>
<comment type="caution">
    <text evidence="2">Lacks conserved residue(s) required for the propagation of feature annotation.</text>
</comment>
<comment type="similarity">
    <text evidence="2">Belongs to the TRAFAC class myosin-kinesin ATPase superfamily. Kinesin family.</text>
</comment>
<dbReference type="PANTHER" id="PTHR47972:SF39">
    <property type="entry name" value="KINESIN-LIKE PROTEIN KIN-14I"/>
    <property type="match status" value="1"/>
</dbReference>
<dbReference type="InterPro" id="IPR027640">
    <property type="entry name" value="Kinesin-like_fam"/>
</dbReference>
<dbReference type="PANTHER" id="PTHR47972">
    <property type="entry name" value="KINESIN-LIKE PROTEIN KLP-3"/>
    <property type="match status" value="1"/>
</dbReference>
<dbReference type="EMBL" id="JAUIZM010000011">
    <property type="protein sequence ID" value="KAK1357464.1"/>
    <property type="molecule type" value="Genomic_DNA"/>
</dbReference>
<gene>
    <name evidence="4" type="ORF">POM88_050720</name>
</gene>
<reference evidence="4" key="2">
    <citation type="submission" date="2023-05" db="EMBL/GenBank/DDBJ databases">
        <authorList>
            <person name="Schelkunov M.I."/>
        </authorList>
    </citation>
    <scope>NUCLEOTIDE SEQUENCE</scope>
    <source>
        <strain evidence="4">Hsosn_3</strain>
        <tissue evidence="4">Leaf</tissue>
    </source>
</reference>
<dbReference type="GO" id="GO:0015630">
    <property type="term" value="C:microtubule cytoskeleton"/>
    <property type="evidence" value="ECO:0007669"/>
    <property type="project" value="TreeGrafter"/>
</dbReference>
<evidence type="ECO:0000256" key="1">
    <source>
        <dbReference type="ARBA" id="ARBA00023175"/>
    </source>
</evidence>
<dbReference type="GO" id="GO:0003777">
    <property type="term" value="F:microtubule motor activity"/>
    <property type="evidence" value="ECO:0007669"/>
    <property type="project" value="InterPro"/>
</dbReference>
<evidence type="ECO:0000313" key="5">
    <source>
        <dbReference type="Proteomes" id="UP001237642"/>
    </source>
</evidence>
<dbReference type="InterPro" id="IPR027417">
    <property type="entry name" value="P-loop_NTPase"/>
</dbReference>
<dbReference type="GO" id="GO:0008017">
    <property type="term" value="F:microtubule binding"/>
    <property type="evidence" value="ECO:0007669"/>
    <property type="project" value="InterPro"/>
</dbReference>
<dbReference type="AlphaFoldDB" id="A0AAD8H0F2"/>
<evidence type="ECO:0000256" key="2">
    <source>
        <dbReference type="PROSITE-ProRule" id="PRU00283"/>
    </source>
</evidence>